<evidence type="ECO:0000313" key="1">
    <source>
        <dbReference type="EMBL" id="MBA9020218.1"/>
    </source>
</evidence>
<evidence type="ECO:0000313" key="2">
    <source>
        <dbReference type="Proteomes" id="UP000587524"/>
    </source>
</evidence>
<accession>A0ABR6C6F7</accession>
<comment type="caution">
    <text evidence="1">The sequence shown here is derived from an EMBL/GenBank/DDBJ whole genome shotgun (WGS) entry which is preliminary data.</text>
</comment>
<dbReference type="RefSeq" id="WP_154386260.1">
    <property type="nucleotide sequence ID" value="NZ_JACJHY010000008.1"/>
</dbReference>
<reference evidence="1 2" key="1">
    <citation type="submission" date="2020-08" db="EMBL/GenBank/DDBJ databases">
        <title>Genomic Encyclopedia of Type Strains, Phase IV (KMG-IV): sequencing the most valuable type-strain genomes for metagenomic binning, comparative biology and taxonomic classification.</title>
        <authorList>
            <person name="Goeker M."/>
        </authorList>
    </citation>
    <scope>NUCLEOTIDE SEQUENCE [LARGE SCALE GENOMIC DNA]</scope>
    <source>
        <strain evidence="1 2">DSM 17455</strain>
    </source>
</reference>
<proteinExistence type="predicted"/>
<dbReference type="EMBL" id="JACJHZ010000008">
    <property type="protein sequence ID" value="MBA9020218.1"/>
    <property type="molecule type" value="Genomic_DNA"/>
</dbReference>
<dbReference type="Proteomes" id="UP000587524">
    <property type="component" value="Unassembled WGS sequence"/>
</dbReference>
<gene>
    <name evidence="1" type="ORF">HNQ97_002214</name>
</gene>
<sequence>MAFARLAVAGILACPALHKLGRESKRFDVGEEAVGIMRGGAKPGAGYFVGVTP</sequence>
<protein>
    <submittedName>
        <fullName evidence="1">Uncharacterized protein</fullName>
    </submittedName>
</protein>
<organism evidence="1 2">
    <name type="scientific">Aminobacter ciceronei</name>
    <dbReference type="NCBI Taxonomy" id="150723"/>
    <lineage>
        <taxon>Bacteria</taxon>
        <taxon>Pseudomonadati</taxon>
        <taxon>Pseudomonadota</taxon>
        <taxon>Alphaproteobacteria</taxon>
        <taxon>Hyphomicrobiales</taxon>
        <taxon>Phyllobacteriaceae</taxon>
        <taxon>Aminobacter</taxon>
    </lineage>
</organism>
<keyword evidence="2" id="KW-1185">Reference proteome</keyword>
<name>A0ABR6C6F7_9HYPH</name>